<accession>A0A6C0EWI3</accession>
<reference evidence="1" key="1">
    <citation type="journal article" date="2020" name="Nature">
        <title>Giant virus diversity and host interactions through global metagenomics.</title>
        <authorList>
            <person name="Schulz F."/>
            <person name="Roux S."/>
            <person name="Paez-Espino D."/>
            <person name="Jungbluth S."/>
            <person name="Walsh D.A."/>
            <person name="Denef V.J."/>
            <person name="McMahon K.D."/>
            <person name="Konstantinidis K.T."/>
            <person name="Eloe-Fadrosh E.A."/>
            <person name="Kyrpides N.C."/>
            <person name="Woyke T."/>
        </authorList>
    </citation>
    <scope>NUCLEOTIDE SEQUENCE</scope>
    <source>
        <strain evidence="1">GVMAG-M-3300009161-30</strain>
    </source>
</reference>
<name>A0A6C0EWI3_9ZZZZ</name>
<sequence>MNSIMNMLYENELFINLNDYEEAFEYILQIFWNIIGICQVCILFDYIKNRILSNSRETEYKLFVKKVNDYMTTSNSCFAYMEQTHAYFEKKIASIIEKNKFPVKRDEITDLRLKYAYISSDLDKQNNEHQKHQQVLDIELKNIIKYVDTQIALSQTLTHNDYENQLLAGQLVDQVAAILVEPNNKIHSLEQGLVQINNNMCTLKEQMKVQTNNLCKYEELIKNSLSEQLVQTNNNVCKMKEQIKEHINQSDSKIQELQETFMSRVEMIHYRKEATTSDNLFG</sequence>
<dbReference type="AlphaFoldDB" id="A0A6C0EWI3"/>
<dbReference type="EMBL" id="MN738945">
    <property type="protein sequence ID" value="QHT32600.1"/>
    <property type="molecule type" value="Genomic_DNA"/>
</dbReference>
<protein>
    <submittedName>
        <fullName evidence="1">Uncharacterized protein</fullName>
    </submittedName>
</protein>
<organism evidence="1">
    <name type="scientific">viral metagenome</name>
    <dbReference type="NCBI Taxonomy" id="1070528"/>
    <lineage>
        <taxon>unclassified sequences</taxon>
        <taxon>metagenomes</taxon>
        <taxon>organismal metagenomes</taxon>
    </lineage>
</organism>
<proteinExistence type="predicted"/>
<evidence type="ECO:0000313" key="1">
    <source>
        <dbReference type="EMBL" id="QHT32600.1"/>
    </source>
</evidence>